<feature type="region of interest" description="Disordered" evidence="7">
    <location>
        <begin position="572"/>
        <end position="593"/>
    </location>
</feature>
<dbReference type="InterPro" id="IPR037185">
    <property type="entry name" value="EmrE-like"/>
</dbReference>
<dbReference type="AlphaFoldDB" id="A0A1Y1HZQ2"/>
<accession>A0A1Y1HZQ2</accession>
<name>A0A1Y1HZQ2_KLENI</name>
<keyword evidence="6" id="KW-0472">Membrane</keyword>
<evidence type="ECO:0000313" key="9">
    <source>
        <dbReference type="EMBL" id="GAQ84135.1"/>
    </source>
</evidence>
<evidence type="ECO:0000256" key="7">
    <source>
        <dbReference type="SAM" id="MobiDB-lite"/>
    </source>
</evidence>
<dbReference type="Proteomes" id="UP000054558">
    <property type="component" value="Unassembled WGS sequence"/>
</dbReference>
<dbReference type="SUPFAM" id="SSF103481">
    <property type="entry name" value="Multidrug resistance efflux transporter EmrE"/>
    <property type="match status" value="1"/>
</dbReference>
<dbReference type="Pfam" id="PF00892">
    <property type="entry name" value="EamA"/>
    <property type="match status" value="1"/>
</dbReference>
<feature type="region of interest" description="Disordered" evidence="7">
    <location>
        <begin position="117"/>
        <end position="137"/>
    </location>
</feature>
<dbReference type="PANTHER" id="PTHR42920">
    <property type="entry name" value="OS03G0707200 PROTEIN-RELATED"/>
    <property type="match status" value="1"/>
</dbReference>
<dbReference type="InterPro" id="IPR051258">
    <property type="entry name" value="Diverse_Substrate_Transporter"/>
</dbReference>
<feature type="compositionally biased region" description="Basic and acidic residues" evidence="7">
    <location>
        <begin position="120"/>
        <end position="131"/>
    </location>
</feature>
<reference evidence="9 10" key="1">
    <citation type="journal article" date="2014" name="Nat. Commun.">
        <title>Klebsormidium flaccidum genome reveals primary factors for plant terrestrial adaptation.</title>
        <authorList>
            <person name="Hori K."/>
            <person name="Maruyama F."/>
            <person name="Fujisawa T."/>
            <person name="Togashi T."/>
            <person name="Yamamoto N."/>
            <person name="Seo M."/>
            <person name="Sato S."/>
            <person name="Yamada T."/>
            <person name="Mori H."/>
            <person name="Tajima N."/>
            <person name="Moriyama T."/>
            <person name="Ikeuchi M."/>
            <person name="Watanabe M."/>
            <person name="Wada H."/>
            <person name="Kobayashi K."/>
            <person name="Saito M."/>
            <person name="Masuda T."/>
            <person name="Sasaki-Sekimoto Y."/>
            <person name="Mashiguchi K."/>
            <person name="Awai K."/>
            <person name="Shimojima M."/>
            <person name="Masuda S."/>
            <person name="Iwai M."/>
            <person name="Nobusawa T."/>
            <person name="Narise T."/>
            <person name="Kondo S."/>
            <person name="Saito H."/>
            <person name="Sato R."/>
            <person name="Murakawa M."/>
            <person name="Ihara Y."/>
            <person name="Oshima-Yamada Y."/>
            <person name="Ohtaka K."/>
            <person name="Satoh M."/>
            <person name="Sonobe K."/>
            <person name="Ishii M."/>
            <person name="Ohtani R."/>
            <person name="Kanamori-Sato M."/>
            <person name="Honoki R."/>
            <person name="Miyazaki D."/>
            <person name="Mochizuki H."/>
            <person name="Umetsu J."/>
            <person name="Higashi K."/>
            <person name="Shibata D."/>
            <person name="Kamiya Y."/>
            <person name="Sato N."/>
            <person name="Nakamura Y."/>
            <person name="Tabata S."/>
            <person name="Ida S."/>
            <person name="Kurokawa K."/>
            <person name="Ohta H."/>
        </authorList>
    </citation>
    <scope>NUCLEOTIDE SEQUENCE [LARGE SCALE GENOMIC DNA]</scope>
    <source>
        <strain evidence="9 10">NIES-2285</strain>
    </source>
</reference>
<evidence type="ECO:0000256" key="1">
    <source>
        <dbReference type="ARBA" id="ARBA00004651"/>
    </source>
</evidence>
<organism evidence="9 10">
    <name type="scientific">Klebsormidium nitens</name>
    <name type="common">Green alga</name>
    <name type="synonym">Ulothrix nitens</name>
    <dbReference type="NCBI Taxonomy" id="105231"/>
    <lineage>
        <taxon>Eukaryota</taxon>
        <taxon>Viridiplantae</taxon>
        <taxon>Streptophyta</taxon>
        <taxon>Klebsormidiophyceae</taxon>
        <taxon>Klebsormidiales</taxon>
        <taxon>Klebsormidiaceae</taxon>
        <taxon>Klebsormidium</taxon>
    </lineage>
</organism>
<gene>
    <name evidence="9" type="ORF">KFL_001770210</name>
</gene>
<evidence type="ECO:0000256" key="3">
    <source>
        <dbReference type="ARBA" id="ARBA00022475"/>
    </source>
</evidence>
<evidence type="ECO:0000256" key="2">
    <source>
        <dbReference type="ARBA" id="ARBA00007635"/>
    </source>
</evidence>
<dbReference type="InterPro" id="IPR000620">
    <property type="entry name" value="EamA_dom"/>
</dbReference>
<feature type="domain" description="EamA" evidence="8">
    <location>
        <begin position="341"/>
        <end position="475"/>
    </location>
</feature>
<comment type="similarity">
    <text evidence="2">Belongs to the drug/metabolite transporter (DMT) superfamily. Plant drug/metabolite exporter (P-DME) (TC 2.A.7.4) family.</text>
</comment>
<evidence type="ECO:0000256" key="5">
    <source>
        <dbReference type="ARBA" id="ARBA00022989"/>
    </source>
</evidence>
<protein>
    <recommendedName>
        <fullName evidence="8">EamA domain-containing protein</fullName>
    </recommendedName>
</protein>
<comment type="subcellular location">
    <subcellularLocation>
        <location evidence="1">Cell membrane</location>
        <topology evidence="1">Multi-pass membrane protein</topology>
    </subcellularLocation>
</comment>
<feature type="compositionally biased region" description="Polar residues" evidence="7">
    <location>
        <begin position="574"/>
        <end position="593"/>
    </location>
</feature>
<evidence type="ECO:0000256" key="6">
    <source>
        <dbReference type="ARBA" id="ARBA00023136"/>
    </source>
</evidence>
<dbReference type="GO" id="GO:0005886">
    <property type="term" value="C:plasma membrane"/>
    <property type="evidence" value="ECO:0007669"/>
    <property type="project" value="UniProtKB-SubCell"/>
</dbReference>
<evidence type="ECO:0000259" key="8">
    <source>
        <dbReference type="Pfam" id="PF00892"/>
    </source>
</evidence>
<keyword evidence="4" id="KW-0812">Transmembrane</keyword>
<dbReference type="GO" id="GO:0016020">
    <property type="term" value="C:membrane"/>
    <property type="evidence" value="ECO:0000318"/>
    <property type="project" value="GO_Central"/>
</dbReference>
<dbReference type="EMBL" id="DF237126">
    <property type="protein sequence ID" value="GAQ84135.1"/>
    <property type="molecule type" value="Genomic_DNA"/>
</dbReference>
<keyword evidence="3" id="KW-1003">Cell membrane</keyword>
<dbReference type="STRING" id="105231.A0A1Y1HZQ2"/>
<evidence type="ECO:0000313" key="10">
    <source>
        <dbReference type="Proteomes" id="UP000054558"/>
    </source>
</evidence>
<sequence>MIGSSLARVKVSSIAFATPQQQGAKRSQSAVRQAPYSAVQSGKSGAQQLTTVTLNSDPHLRSFRHQIIPAVQKVQFVVSVERRKPALVQSIQTASPSLAPPSPRGFRKRAVEYPVSTEESPVRRRAAERSRPVHTRGTAQVAFPPLSSEEDVWRQLEASSTSLGSSSTDLKSVEAVILSTFQESIAALRSPATTSTLLLHLLAALYGSNTVVAKLIDSSAADLPPSLTTLARYVITTLPFVPALWGALRSKEDGLFLGGCELGLQAFLGILCGSAAAKSATASNASMLFTFTIIVMPMMEIFAGRSVSKLTWGATLAAISAMGLLEWEGAHVHDALAPHAGDMWPLIGCALSAAQIFRSESLSAKFDPLHLTAVQLGVLTLLSAGWEAFTLISGGTHLDALQGQLEDLPWGLLLYSGLVCAGLCQWAELKGLRHVHASTATLIYTTIPVWGAFLSFLVRGEPPGNATTLGAALLVSLAVGGQAFRGAAAAFGAVRGLEGLEAAETGMAFLPKLELAAPKANSEALPAALLSTQLKLPFYAAEAQRVMAETKLRLAAAKSSLESWSGSLIGGLTGPNSEELNGSQNNPSTAVSTLNPVPDAAALAHRTAEASHAYPIHPGVEAPSSHLVGTADAAIHAGGTLAKSFVDKAEALGAVLTSGSVQITDFANEGLRTAASAEQNLAQSWITAVEPPLSWIGHVAALDVATWCHLLRH</sequence>
<evidence type="ECO:0000256" key="4">
    <source>
        <dbReference type="ARBA" id="ARBA00022692"/>
    </source>
</evidence>
<keyword evidence="5" id="KW-1133">Transmembrane helix</keyword>
<dbReference type="PANTHER" id="PTHR42920:SF5">
    <property type="entry name" value="EAMA DOMAIN-CONTAINING PROTEIN"/>
    <property type="match status" value="1"/>
</dbReference>
<dbReference type="OrthoDB" id="2021181at2759"/>
<keyword evidence="10" id="KW-1185">Reference proteome</keyword>
<proteinExistence type="inferred from homology"/>